<dbReference type="PANTHER" id="PTHR34502:SF5">
    <property type="entry name" value="DUF6594 DOMAIN-CONTAINING PROTEIN"/>
    <property type="match status" value="1"/>
</dbReference>
<evidence type="ECO:0000256" key="1">
    <source>
        <dbReference type="SAM" id="Phobius"/>
    </source>
</evidence>
<keyword evidence="4" id="KW-1185">Reference proteome</keyword>
<accession>A0A507AX91</accession>
<name>A0A507AX91_9PEZI</name>
<evidence type="ECO:0000259" key="2">
    <source>
        <dbReference type="Pfam" id="PF20237"/>
    </source>
</evidence>
<dbReference type="InterPro" id="IPR046529">
    <property type="entry name" value="DUF6594"/>
</dbReference>
<reference evidence="3 4" key="1">
    <citation type="submission" date="2019-06" db="EMBL/GenBank/DDBJ databases">
        <title>Draft genome sequence of the filamentous fungus Phialemoniopsis curvata isolated from diesel fuel.</title>
        <authorList>
            <person name="Varaljay V.A."/>
            <person name="Lyon W.J."/>
            <person name="Crouch A.L."/>
            <person name="Drake C.E."/>
            <person name="Hollomon J.M."/>
            <person name="Nadeau L.J."/>
            <person name="Nunn H.S."/>
            <person name="Stevenson B.S."/>
            <person name="Bojanowski C.L."/>
            <person name="Crookes-Goodson W.J."/>
        </authorList>
    </citation>
    <scope>NUCLEOTIDE SEQUENCE [LARGE SCALE GENOMIC DNA]</scope>
    <source>
        <strain evidence="3 4">D216</strain>
    </source>
</reference>
<feature type="transmembrane region" description="Helical" evidence="1">
    <location>
        <begin position="306"/>
        <end position="325"/>
    </location>
</feature>
<dbReference type="OrthoDB" id="5342093at2759"/>
<sequence>MRDKYHQSPNIKRHAYLSALASLFEIWGARAMAQPTMPLGPPRDDHCDPEPMMSAAVSMAANEDVTIVRRFDELNILSLLLLQDDINKLSNELKQLCPIRSQNTEAPNDCPLISLYLEYLLKSKAHTDAALIDLARLRNLEPPDPNDLERLRGDLTDIATKSQPLKESLECWEPKNENDLVVLRGGSGRGSRLNIWVKLGLEILKWEFWGKSKHGIGSDCPFFSSLACDRDGKEGTKSEQGRDEEEACIRLEICHGAFGGIALIVPTAVMSKFEGVNTSLVTTSISVVLFGFVLAFGASDSTGKDVLTATAAYTAVLVVFVGSTSG</sequence>
<evidence type="ECO:0000313" key="3">
    <source>
        <dbReference type="EMBL" id="TPX11074.1"/>
    </source>
</evidence>
<dbReference type="Pfam" id="PF20237">
    <property type="entry name" value="DUF6594"/>
    <property type="match status" value="1"/>
</dbReference>
<dbReference type="STRING" id="1093900.A0A507AX91"/>
<organism evidence="3 4">
    <name type="scientific">Thyridium curvatum</name>
    <dbReference type="NCBI Taxonomy" id="1093900"/>
    <lineage>
        <taxon>Eukaryota</taxon>
        <taxon>Fungi</taxon>
        <taxon>Dikarya</taxon>
        <taxon>Ascomycota</taxon>
        <taxon>Pezizomycotina</taxon>
        <taxon>Sordariomycetes</taxon>
        <taxon>Sordariomycetidae</taxon>
        <taxon>Thyridiales</taxon>
        <taxon>Thyridiaceae</taxon>
        <taxon>Thyridium</taxon>
    </lineage>
</organism>
<comment type="caution">
    <text evidence="3">The sequence shown here is derived from an EMBL/GenBank/DDBJ whole genome shotgun (WGS) entry which is preliminary data.</text>
</comment>
<dbReference type="InParanoid" id="A0A507AX91"/>
<keyword evidence="1" id="KW-0472">Membrane</keyword>
<feature type="domain" description="DUF6594" evidence="2">
    <location>
        <begin position="57"/>
        <end position="318"/>
    </location>
</feature>
<gene>
    <name evidence="3" type="ORF">E0L32_007935</name>
</gene>
<keyword evidence="1" id="KW-0812">Transmembrane</keyword>
<evidence type="ECO:0000313" key="4">
    <source>
        <dbReference type="Proteomes" id="UP000319257"/>
    </source>
</evidence>
<dbReference type="RefSeq" id="XP_030992785.1">
    <property type="nucleotide sequence ID" value="XM_031142734.1"/>
</dbReference>
<protein>
    <recommendedName>
        <fullName evidence="2">DUF6594 domain-containing protein</fullName>
    </recommendedName>
</protein>
<dbReference type="PANTHER" id="PTHR34502">
    <property type="entry name" value="DUF6594 DOMAIN-CONTAINING PROTEIN-RELATED"/>
    <property type="match status" value="1"/>
</dbReference>
<feature type="transmembrane region" description="Helical" evidence="1">
    <location>
        <begin position="280"/>
        <end position="299"/>
    </location>
</feature>
<dbReference type="GeneID" id="41975382"/>
<keyword evidence="1" id="KW-1133">Transmembrane helix</keyword>
<dbReference type="AlphaFoldDB" id="A0A507AX91"/>
<proteinExistence type="predicted"/>
<dbReference type="EMBL" id="SKBQ01000050">
    <property type="protein sequence ID" value="TPX11074.1"/>
    <property type="molecule type" value="Genomic_DNA"/>
</dbReference>
<dbReference type="Proteomes" id="UP000319257">
    <property type="component" value="Unassembled WGS sequence"/>
</dbReference>